<dbReference type="Pfam" id="PF00881">
    <property type="entry name" value="Nitroreductase"/>
    <property type="match status" value="2"/>
</dbReference>
<keyword evidence="4" id="KW-0288">FMN</keyword>
<dbReference type="PANTHER" id="PTHR43673:SF2">
    <property type="entry name" value="NITROREDUCTASE"/>
    <property type="match status" value="1"/>
</dbReference>
<dbReference type="GO" id="GO:0016491">
    <property type="term" value="F:oxidoreductase activity"/>
    <property type="evidence" value="ECO:0007669"/>
    <property type="project" value="UniProtKB-KW"/>
</dbReference>
<name>A0AA86NHZ0_9EUKA</name>
<dbReference type="Proteomes" id="UP001642409">
    <property type="component" value="Unassembled WGS sequence"/>
</dbReference>
<accession>A0AA86NHZ0</accession>
<feature type="domain" description="Nitroreductase" evidence="6">
    <location>
        <begin position="5"/>
        <end position="58"/>
    </location>
</feature>
<dbReference type="EMBL" id="CATOUU010000171">
    <property type="protein sequence ID" value="CAI9919413.1"/>
    <property type="molecule type" value="Genomic_DNA"/>
</dbReference>
<gene>
    <name evidence="8" type="ORF">HINF_LOCUS4628</name>
    <name evidence="7" type="ORF">HINF_LOCUS7058</name>
</gene>
<dbReference type="EMBL" id="CAXDID020000008">
    <property type="protein sequence ID" value="CAL5978096.1"/>
    <property type="molecule type" value="Genomic_DNA"/>
</dbReference>
<evidence type="ECO:0000256" key="3">
    <source>
        <dbReference type="ARBA" id="ARBA00022630"/>
    </source>
</evidence>
<evidence type="ECO:0000256" key="2">
    <source>
        <dbReference type="ARBA" id="ARBA00007118"/>
    </source>
</evidence>
<evidence type="ECO:0000313" key="9">
    <source>
        <dbReference type="Proteomes" id="UP001642409"/>
    </source>
</evidence>
<dbReference type="InterPro" id="IPR029479">
    <property type="entry name" value="Nitroreductase"/>
</dbReference>
<keyword evidence="9" id="KW-1185">Reference proteome</keyword>
<evidence type="ECO:0000256" key="5">
    <source>
        <dbReference type="ARBA" id="ARBA00023002"/>
    </source>
</evidence>
<comment type="similarity">
    <text evidence="2">Belongs to the nitroreductase family.</text>
</comment>
<evidence type="ECO:0000259" key="6">
    <source>
        <dbReference type="Pfam" id="PF00881"/>
    </source>
</evidence>
<sequence length="170" mass="18862">MEHLTDRRSIRQFTLHTATDDEIRQLLLAGMSAPSAVNKYPVSFIVAKEREQLQKLAKLHPYASFTTNAAVAIIVCYEPAKAYPEHDPVAYAMQDASAATMNIITAAEIIGYGSTWTGLAPNAPVVAAFRKELQIPEAVIPMAMIVIGKKAQEPKKVEKFHEDRVHFGKW</sequence>
<keyword evidence="3" id="KW-0285">Flavoprotein</keyword>
<feature type="domain" description="Nitroreductase" evidence="6">
    <location>
        <begin position="62"/>
        <end position="149"/>
    </location>
</feature>
<evidence type="ECO:0000313" key="8">
    <source>
        <dbReference type="EMBL" id="CAL5978096.1"/>
    </source>
</evidence>
<evidence type="ECO:0000256" key="4">
    <source>
        <dbReference type="ARBA" id="ARBA00022643"/>
    </source>
</evidence>
<evidence type="ECO:0000256" key="1">
    <source>
        <dbReference type="ARBA" id="ARBA00001917"/>
    </source>
</evidence>
<comment type="cofactor">
    <cofactor evidence="1">
        <name>FMN</name>
        <dbReference type="ChEBI" id="CHEBI:58210"/>
    </cofactor>
</comment>
<evidence type="ECO:0000313" key="7">
    <source>
        <dbReference type="EMBL" id="CAI9919413.1"/>
    </source>
</evidence>
<dbReference type="SUPFAM" id="SSF55469">
    <property type="entry name" value="FMN-dependent nitroreductase-like"/>
    <property type="match status" value="1"/>
</dbReference>
<dbReference type="InterPro" id="IPR000415">
    <property type="entry name" value="Nitroreductase-like"/>
</dbReference>
<organism evidence="7">
    <name type="scientific">Hexamita inflata</name>
    <dbReference type="NCBI Taxonomy" id="28002"/>
    <lineage>
        <taxon>Eukaryota</taxon>
        <taxon>Metamonada</taxon>
        <taxon>Diplomonadida</taxon>
        <taxon>Hexamitidae</taxon>
        <taxon>Hexamitinae</taxon>
        <taxon>Hexamita</taxon>
    </lineage>
</organism>
<reference evidence="8 9" key="2">
    <citation type="submission" date="2024-07" db="EMBL/GenBank/DDBJ databases">
        <authorList>
            <person name="Akdeniz Z."/>
        </authorList>
    </citation>
    <scope>NUCLEOTIDE SEQUENCE [LARGE SCALE GENOMIC DNA]</scope>
</reference>
<dbReference type="AlphaFoldDB" id="A0AA86NHZ0"/>
<proteinExistence type="inferred from homology"/>
<dbReference type="Gene3D" id="3.40.109.10">
    <property type="entry name" value="NADH Oxidase"/>
    <property type="match status" value="1"/>
</dbReference>
<protein>
    <submittedName>
        <fullName evidence="7">Nitroreductase</fullName>
    </submittedName>
</protein>
<dbReference type="PANTHER" id="PTHR43673">
    <property type="entry name" value="NAD(P)H NITROREDUCTASE YDGI-RELATED"/>
    <property type="match status" value="1"/>
</dbReference>
<reference evidence="7" key="1">
    <citation type="submission" date="2023-06" db="EMBL/GenBank/DDBJ databases">
        <authorList>
            <person name="Kurt Z."/>
        </authorList>
    </citation>
    <scope>NUCLEOTIDE SEQUENCE</scope>
</reference>
<keyword evidence="5" id="KW-0560">Oxidoreductase</keyword>
<comment type="caution">
    <text evidence="7">The sequence shown here is derived from an EMBL/GenBank/DDBJ whole genome shotgun (WGS) entry which is preliminary data.</text>
</comment>